<dbReference type="AlphaFoldDB" id="A0A3B4BAZ6"/>
<evidence type="ECO:0000256" key="1">
    <source>
        <dbReference type="ARBA" id="ARBA00004141"/>
    </source>
</evidence>
<evidence type="ECO:0000256" key="6">
    <source>
        <dbReference type="RuleBase" id="RU280814"/>
    </source>
</evidence>
<reference evidence="8" key="1">
    <citation type="submission" date="2025-08" db="UniProtKB">
        <authorList>
            <consortium name="Ensembl"/>
        </authorList>
    </citation>
    <scope>IDENTIFICATION</scope>
</reference>
<comment type="subcellular location">
    <subcellularLocation>
        <location evidence="1 6">Membrane</location>
        <topology evidence="1 6">Multi-pass membrane protein</topology>
    </subcellularLocation>
</comment>
<dbReference type="InterPro" id="IPR007632">
    <property type="entry name" value="Anoctamin"/>
</dbReference>
<dbReference type="PANTHER" id="PTHR12308:SF22">
    <property type="entry name" value="ANOCTAMIN-7"/>
    <property type="match status" value="1"/>
</dbReference>
<organism evidence="8 9">
    <name type="scientific">Periophthalmus magnuspinnatus</name>
    <dbReference type="NCBI Taxonomy" id="409849"/>
    <lineage>
        <taxon>Eukaryota</taxon>
        <taxon>Metazoa</taxon>
        <taxon>Chordata</taxon>
        <taxon>Craniata</taxon>
        <taxon>Vertebrata</taxon>
        <taxon>Euteleostomi</taxon>
        <taxon>Actinopterygii</taxon>
        <taxon>Neopterygii</taxon>
        <taxon>Teleostei</taxon>
        <taxon>Neoteleostei</taxon>
        <taxon>Acanthomorphata</taxon>
        <taxon>Gobiaria</taxon>
        <taxon>Gobiiformes</taxon>
        <taxon>Gobioidei</taxon>
        <taxon>Gobiidae</taxon>
        <taxon>Oxudercinae</taxon>
        <taxon>Periophthalmus</taxon>
    </lineage>
</organism>
<keyword evidence="3 6" id="KW-0812">Transmembrane</keyword>
<keyword evidence="5 6" id="KW-0472">Membrane</keyword>
<evidence type="ECO:0000259" key="7">
    <source>
        <dbReference type="Pfam" id="PF04547"/>
    </source>
</evidence>
<reference evidence="8" key="2">
    <citation type="submission" date="2025-09" db="UniProtKB">
        <authorList>
            <consortium name="Ensembl"/>
        </authorList>
    </citation>
    <scope>IDENTIFICATION</scope>
</reference>
<evidence type="ECO:0000256" key="2">
    <source>
        <dbReference type="ARBA" id="ARBA00009671"/>
    </source>
</evidence>
<dbReference type="InterPro" id="IPR049452">
    <property type="entry name" value="Anoctamin_TM"/>
</dbReference>
<comment type="similarity">
    <text evidence="2 6">Belongs to the anoctamin family.</text>
</comment>
<dbReference type="GO" id="GO:0005254">
    <property type="term" value="F:chloride channel activity"/>
    <property type="evidence" value="ECO:0007669"/>
    <property type="project" value="TreeGrafter"/>
</dbReference>
<sequence>MILILSKVYTMLAQILTRWEMHRTQSDYEDMFTLKVFIFQFVNFYSSPVYIAFFKGRYWCLIELAQELLIIMVGKQIINNVQELVMKLKAWWQRRSFRKGQDEEKKQEVPPWEQDYQLLVCEGLFDEYLEMVLQFGFITVFVAACPLAPFFALVNNWVEIRLDAHKFVSEYRRPVAEQAQDIGIWFQILQLITHIAVVANAFLIAFTSSFLPRAYYRFTRDSSLHGFTNFTLANSPTVFTAIQNSTCKYPDIRDDHGKYRPEYFELLAVRLGFVIVFEHVVFTVSRFIDALIPDVPEEVQIKVKRERYMAKEALAENQKVNGKNEWKCTFETGAGGLCTVL</sequence>
<comment type="caution">
    <text evidence="6">Lacks conserved residue(s) required for the propagation of feature annotation.</text>
</comment>
<evidence type="ECO:0000313" key="9">
    <source>
        <dbReference type="Proteomes" id="UP000261520"/>
    </source>
</evidence>
<feature type="transmembrane region" description="Helical" evidence="6">
    <location>
        <begin position="184"/>
        <end position="211"/>
    </location>
</feature>
<proteinExistence type="inferred from homology"/>
<dbReference type="PANTHER" id="PTHR12308">
    <property type="entry name" value="ANOCTAMIN"/>
    <property type="match status" value="1"/>
</dbReference>
<dbReference type="Ensembl" id="ENSPMGT00000027335.1">
    <property type="protein sequence ID" value="ENSPMGP00000025664.1"/>
    <property type="gene ID" value="ENSPMGG00000020715.1"/>
</dbReference>
<dbReference type="GO" id="GO:0005886">
    <property type="term" value="C:plasma membrane"/>
    <property type="evidence" value="ECO:0007669"/>
    <property type="project" value="TreeGrafter"/>
</dbReference>
<keyword evidence="9" id="KW-1185">Reference proteome</keyword>
<feature type="domain" description="Anoctamin transmembrane" evidence="7">
    <location>
        <begin position="1"/>
        <end position="306"/>
    </location>
</feature>
<keyword evidence="4 6" id="KW-1133">Transmembrane helix</keyword>
<protein>
    <recommendedName>
        <fullName evidence="6">Anoctamin</fullName>
    </recommendedName>
</protein>
<dbReference type="Proteomes" id="UP000261520">
    <property type="component" value="Unplaced"/>
</dbReference>
<evidence type="ECO:0000256" key="4">
    <source>
        <dbReference type="ARBA" id="ARBA00022989"/>
    </source>
</evidence>
<evidence type="ECO:0000256" key="5">
    <source>
        <dbReference type="ARBA" id="ARBA00023136"/>
    </source>
</evidence>
<name>A0A3B4BAZ6_9GOBI</name>
<dbReference type="Pfam" id="PF04547">
    <property type="entry name" value="Anoctamin"/>
    <property type="match status" value="1"/>
</dbReference>
<evidence type="ECO:0000256" key="3">
    <source>
        <dbReference type="ARBA" id="ARBA00022692"/>
    </source>
</evidence>
<accession>A0A3B4BAZ6</accession>
<dbReference type="GO" id="GO:0061588">
    <property type="term" value="P:calcium activated phospholipid scrambling"/>
    <property type="evidence" value="ECO:0007669"/>
    <property type="project" value="TreeGrafter"/>
</dbReference>
<feature type="transmembrane region" description="Helical" evidence="6">
    <location>
        <begin position="132"/>
        <end position="154"/>
    </location>
</feature>
<evidence type="ECO:0000313" key="8">
    <source>
        <dbReference type="Ensembl" id="ENSPMGP00000025664.1"/>
    </source>
</evidence>